<dbReference type="SUPFAM" id="SSF54637">
    <property type="entry name" value="Thioesterase/thiol ester dehydrase-isomerase"/>
    <property type="match status" value="2"/>
</dbReference>
<dbReference type="Gene3D" id="3.10.129.10">
    <property type="entry name" value="Hotdog Thioesterase"/>
    <property type="match status" value="2"/>
</dbReference>
<dbReference type="RefSeq" id="WP_210027846.1">
    <property type="nucleotide sequence ID" value="NZ_JAGINU010000001.1"/>
</dbReference>
<dbReference type="InterPro" id="IPR029069">
    <property type="entry name" value="HotDog_dom_sf"/>
</dbReference>
<accession>A0ABS4VUV9</accession>
<dbReference type="CDD" id="cd03441">
    <property type="entry name" value="R_hydratase_like"/>
    <property type="match status" value="1"/>
</dbReference>
<dbReference type="Pfam" id="PF13452">
    <property type="entry name" value="FAS1_DH_region"/>
    <property type="match status" value="1"/>
</dbReference>
<evidence type="ECO:0000313" key="3">
    <source>
        <dbReference type="Proteomes" id="UP001519295"/>
    </source>
</evidence>
<evidence type="ECO:0000259" key="1">
    <source>
        <dbReference type="Pfam" id="PF13452"/>
    </source>
</evidence>
<dbReference type="InterPro" id="IPR039569">
    <property type="entry name" value="FAS1-like_DH_region"/>
</dbReference>
<protein>
    <submittedName>
        <fullName evidence="2">Acyl dehydratase</fullName>
    </submittedName>
</protein>
<feature type="domain" description="FAS1-like dehydratase" evidence="1">
    <location>
        <begin position="42"/>
        <end position="147"/>
    </location>
</feature>
<dbReference type="EMBL" id="JAGINU010000001">
    <property type="protein sequence ID" value="MBP2367697.1"/>
    <property type="molecule type" value="Genomic_DNA"/>
</dbReference>
<proteinExistence type="predicted"/>
<comment type="caution">
    <text evidence="2">The sequence shown here is derived from an EMBL/GenBank/DDBJ whole genome shotgun (WGS) entry which is preliminary data.</text>
</comment>
<gene>
    <name evidence="2" type="ORF">JOF36_003393</name>
</gene>
<name>A0ABS4VUV9_9PSEU</name>
<evidence type="ECO:0000313" key="2">
    <source>
        <dbReference type="EMBL" id="MBP2367697.1"/>
    </source>
</evidence>
<reference evidence="2 3" key="1">
    <citation type="submission" date="2021-03" db="EMBL/GenBank/DDBJ databases">
        <title>Sequencing the genomes of 1000 actinobacteria strains.</title>
        <authorList>
            <person name="Klenk H.-P."/>
        </authorList>
    </citation>
    <scope>NUCLEOTIDE SEQUENCE [LARGE SCALE GENOMIC DNA]</scope>
    <source>
        <strain evidence="2 3">DSM 45256</strain>
    </source>
</reference>
<dbReference type="Proteomes" id="UP001519295">
    <property type="component" value="Unassembled WGS sequence"/>
</dbReference>
<sequence>MTSTEEGQAATQDEAFGVLTDAAIERSRRRLGVPQRLPNPPHNYEVTWDGSRHFAFGYGDDNPLYCDPDYAAGTRWGGLIAPPTFLYTMGEDAAPAPDAETKKLLKGDPFAGLGSYQAVMEFEWWRPLSVGDRCRQLRTQVGVQPKASTFGGRTVHVMHDFLYTNGAGELQALRRGTWINAERHTSRKRGTQTLVQEPYTPEQLAEIDAAYAAETRRGAEPRYFEDVRIGDELPAKVKGPLTTTDVVVWHLGWGMQLTPPGAFKILANVRRKAPGLFPPNALNVPDTVQRLHWDPARAAELGLPTSYDYGGMRETWLAHLLTDWMGDDGWLWRLRCEHRKFNYVGDTSWVRGTVVDKTVVDGRHEVHVELRCENQRGEVSTPGSAVVLLPTRDRPVQLPEPPAADLAGMVAYELDRFGVAGD</sequence>
<organism evidence="2 3">
    <name type="scientific">Pseudonocardia parietis</name>
    <dbReference type="NCBI Taxonomy" id="570936"/>
    <lineage>
        <taxon>Bacteria</taxon>
        <taxon>Bacillati</taxon>
        <taxon>Actinomycetota</taxon>
        <taxon>Actinomycetes</taxon>
        <taxon>Pseudonocardiales</taxon>
        <taxon>Pseudonocardiaceae</taxon>
        <taxon>Pseudonocardia</taxon>
    </lineage>
</organism>
<keyword evidence="3" id="KW-1185">Reference proteome</keyword>